<keyword evidence="4 6" id="KW-1133">Transmembrane helix</keyword>
<dbReference type="RefSeq" id="WP_198420608.1">
    <property type="nucleotide sequence ID" value="NZ_AP021881.1"/>
</dbReference>
<keyword evidence="5 6" id="KW-0472">Membrane</keyword>
<name>A0A809RE50_9PROT</name>
<evidence type="ECO:0000256" key="1">
    <source>
        <dbReference type="ARBA" id="ARBA00004651"/>
    </source>
</evidence>
<dbReference type="PANTHER" id="PTHR30250">
    <property type="entry name" value="PST FAMILY PREDICTED COLANIC ACID TRANSPORTER"/>
    <property type="match status" value="1"/>
</dbReference>
<dbReference type="Pfam" id="PF01943">
    <property type="entry name" value="Polysacc_synt"/>
    <property type="match status" value="1"/>
</dbReference>
<dbReference type="EMBL" id="AP021881">
    <property type="protein sequence ID" value="BBO99915.1"/>
    <property type="molecule type" value="Genomic_DNA"/>
</dbReference>
<dbReference type="InterPro" id="IPR002797">
    <property type="entry name" value="Polysacc_synth"/>
</dbReference>
<dbReference type="KEGG" id="sniv:SFSGTM_06240"/>
<feature type="transmembrane region" description="Helical" evidence="6">
    <location>
        <begin position="295"/>
        <end position="315"/>
    </location>
</feature>
<feature type="transmembrane region" description="Helical" evidence="6">
    <location>
        <begin position="152"/>
        <end position="170"/>
    </location>
</feature>
<evidence type="ECO:0000313" key="8">
    <source>
        <dbReference type="Proteomes" id="UP000463939"/>
    </source>
</evidence>
<feature type="transmembrane region" description="Helical" evidence="6">
    <location>
        <begin position="112"/>
        <end position="131"/>
    </location>
</feature>
<feature type="transmembrane region" description="Helical" evidence="6">
    <location>
        <begin position="393"/>
        <end position="411"/>
    </location>
</feature>
<protein>
    <submittedName>
        <fullName evidence="7">Polysaccharide biosynthesis protein</fullName>
    </submittedName>
</protein>
<feature type="transmembrane region" description="Helical" evidence="6">
    <location>
        <begin position="78"/>
        <end position="100"/>
    </location>
</feature>
<proteinExistence type="predicted"/>
<accession>A0A809RE50</accession>
<keyword evidence="2" id="KW-1003">Cell membrane</keyword>
<keyword evidence="8" id="KW-1185">Reference proteome</keyword>
<dbReference type="Proteomes" id="UP000463939">
    <property type="component" value="Chromosome"/>
</dbReference>
<dbReference type="GO" id="GO:0005886">
    <property type="term" value="C:plasma membrane"/>
    <property type="evidence" value="ECO:0007669"/>
    <property type="project" value="UniProtKB-SubCell"/>
</dbReference>
<evidence type="ECO:0000256" key="3">
    <source>
        <dbReference type="ARBA" id="ARBA00022692"/>
    </source>
</evidence>
<dbReference type="PANTHER" id="PTHR30250:SF26">
    <property type="entry name" value="PSMA PROTEIN"/>
    <property type="match status" value="1"/>
</dbReference>
<feature type="transmembrane region" description="Helical" evidence="6">
    <location>
        <begin position="335"/>
        <end position="356"/>
    </location>
</feature>
<evidence type="ECO:0000256" key="2">
    <source>
        <dbReference type="ARBA" id="ARBA00022475"/>
    </source>
</evidence>
<sequence length="492" mass="53872">MAGLANSVWSALIGLAVVPFYLKYLGIEAYGLIGFFVTTQTLLQLLDMGMAPTINREVARCSASGDLKEAGKLLHTLAIIYWCMAGVIALLILALAPWIAEYWLQSKQLSPQIISHAVMLIGLVVACRWPIGLYQGALIGAQRLTVSSGINMAMVTIGSLGAVAVLAFISPTIEAFFIWQACVGIVYAITIRAAAWRIIGDTKANHFDADYIRRILKFSLGVGAISFSGIVLTQLDKVILSKTLGLESFGKYMLATMVANSLYILIVPIFNTAYPKFSSLVAQEKLEELFMQYRTASHLLATMLFPLAMVMVLLSQQLIQLWTGNGSLAADVAPLASLLLIGYALHGVMHMPYALMLAQGETRSMLKIYVSLIVIIVPLTAVLSLMYGAVGGALAQLLLFVFYVLMGTWITHKRYFIGFAREWLLIDVGVPLGISLLIGLLGFFILSMLGAEVYVKLMVGLVLWGVATLLSIYSSQFSRSIFVGYWNQFRYR</sequence>
<feature type="transmembrane region" description="Helical" evidence="6">
    <location>
        <begin position="215"/>
        <end position="232"/>
    </location>
</feature>
<evidence type="ECO:0000256" key="4">
    <source>
        <dbReference type="ARBA" id="ARBA00022989"/>
    </source>
</evidence>
<dbReference type="InterPro" id="IPR050833">
    <property type="entry name" value="Poly_Biosynth_Transport"/>
</dbReference>
<dbReference type="AlphaFoldDB" id="A0A809RE50"/>
<keyword evidence="3 6" id="KW-0812">Transmembrane</keyword>
<organism evidence="7 8">
    <name type="scientific">Sulfuriferula nivalis</name>
    <dbReference type="NCBI Taxonomy" id="2675298"/>
    <lineage>
        <taxon>Bacteria</taxon>
        <taxon>Pseudomonadati</taxon>
        <taxon>Pseudomonadota</taxon>
        <taxon>Betaproteobacteria</taxon>
        <taxon>Nitrosomonadales</taxon>
        <taxon>Sulfuricellaceae</taxon>
        <taxon>Sulfuriferula</taxon>
    </lineage>
</organism>
<evidence type="ECO:0000313" key="7">
    <source>
        <dbReference type="EMBL" id="BBO99915.1"/>
    </source>
</evidence>
<feature type="transmembrane region" description="Helical" evidence="6">
    <location>
        <begin position="252"/>
        <end position="274"/>
    </location>
</feature>
<feature type="transmembrane region" description="Helical" evidence="6">
    <location>
        <begin position="453"/>
        <end position="473"/>
    </location>
</feature>
<evidence type="ECO:0000256" key="5">
    <source>
        <dbReference type="ARBA" id="ARBA00023136"/>
    </source>
</evidence>
<evidence type="ECO:0000256" key="6">
    <source>
        <dbReference type="SAM" id="Phobius"/>
    </source>
</evidence>
<feature type="transmembrane region" description="Helical" evidence="6">
    <location>
        <begin position="368"/>
        <end position="387"/>
    </location>
</feature>
<feature type="transmembrane region" description="Helical" evidence="6">
    <location>
        <begin position="423"/>
        <end position="447"/>
    </location>
</feature>
<comment type="subcellular location">
    <subcellularLocation>
        <location evidence="1">Cell membrane</location>
        <topology evidence="1">Multi-pass membrane protein</topology>
    </subcellularLocation>
</comment>
<gene>
    <name evidence="7" type="ORF">SFSGTM_06240</name>
</gene>
<feature type="transmembrane region" description="Helical" evidence="6">
    <location>
        <begin position="176"/>
        <end position="195"/>
    </location>
</feature>
<reference evidence="8" key="1">
    <citation type="submission" date="2019-11" db="EMBL/GenBank/DDBJ databases">
        <title>Isolation and characterization of a novel species in the genus Sulfuriferula.</title>
        <authorList>
            <person name="Mochizuki J."/>
            <person name="Kojima H."/>
            <person name="Fukui M."/>
        </authorList>
    </citation>
    <scope>NUCLEOTIDE SEQUENCE [LARGE SCALE GENOMIC DNA]</scope>
    <source>
        <strain evidence="8">SGTM</strain>
    </source>
</reference>